<dbReference type="RefSeq" id="WP_146354050.1">
    <property type="nucleotide sequence ID" value="NZ_VOBR01000014.1"/>
</dbReference>
<evidence type="ECO:0000313" key="1">
    <source>
        <dbReference type="EMBL" id="TWP49950.1"/>
    </source>
</evidence>
<organism evidence="1 2">
    <name type="scientific">Lentzea tibetensis</name>
    <dbReference type="NCBI Taxonomy" id="2591470"/>
    <lineage>
        <taxon>Bacteria</taxon>
        <taxon>Bacillati</taxon>
        <taxon>Actinomycetota</taxon>
        <taxon>Actinomycetes</taxon>
        <taxon>Pseudonocardiales</taxon>
        <taxon>Pseudonocardiaceae</taxon>
        <taxon>Lentzea</taxon>
    </lineage>
</organism>
<reference evidence="1 2" key="1">
    <citation type="submission" date="2019-07" db="EMBL/GenBank/DDBJ databases">
        <title>Lentzea xizangensis sp. nov., isolated from Qinghai-Tibetan Plateau Soils.</title>
        <authorList>
            <person name="Huang J."/>
        </authorList>
    </citation>
    <scope>NUCLEOTIDE SEQUENCE [LARGE SCALE GENOMIC DNA]</scope>
    <source>
        <strain evidence="1 2">FXJ1.1311</strain>
    </source>
</reference>
<gene>
    <name evidence="1" type="ORF">FKR81_22200</name>
</gene>
<sequence length="215" mass="24100">MESGPLGDTDQQLWRGHVASSVPGVQFDAAWLVTWWAERTETRHPEPRALAVDAMYQRAVELAAVAPPDERVVRDRLAAELGKQLRVERTSMWVSASAVEVALSPAAAEAVARHRSRTAEMAEIAHLRETVFADLTTAVLWWLQRNDFRVDEVRSARGILEEIVELVRGVDDVHWSEKLTAALVEATPDLDVHDRHGLNRQIRKVLGFYVDPLAS</sequence>
<dbReference type="OrthoDB" id="3422149at2"/>
<dbReference type="EMBL" id="VOBR01000014">
    <property type="protein sequence ID" value="TWP49950.1"/>
    <property type="molecule type" value="Genomic_DNA"/>
</dbReference>
<proteinExistence type="predicted"/>
<name>A0A563EQM0_9PSEU</name>
<protein>
    <submittedName>
        <fullName evidence="1">Uncharacterized protein</fullName>
    </submittedName>
</protein>
<comment type="caution">
    <text evidence="1">The sequence shown here is derived from an EMBL/GenBank/DDBJ whole genome shotgun (WGS) entry which is preliminary data.</text>
</comment>
<evidence type="ECO:0000313" key="2">
    <source>
        <dbReference type="Proteomes" id="UP000316639"/>
    </source>
</evidence>
<dbReference type="Proteomes" id="UP000316639">
    <property type="component" value="Unassembled WGS sequence"/>
</dbReference>
<accession>A0A563EQM0</accession>
<dbReference type="AlphaFoldDB" id="A0A563EQM0"/>
<keyword evidence="2" id="KW-1185">Reference proteome</keyword>